<organism evidence="6 7">
    <name type="scientific">Exophiala sideris</name>
    <dbReference type="NCBI Taxonomy" id="1016849"/>
    <lineage>
        <taxon>Eukaryota</taxon>
        <taxon>Fungi</taxon>
        <taxon>Dikarya</taxon>
        <taxon>Ascomycota</taxon>
        <taxon>Pezizomycotina</taxon>
        <taxon>Eurotiomycetes</taxon>
        <taxon>Chaetothyriomycetidae</taxon>
        <taxon>Chaetothyriales</taxon>
        <taxon>Herpotrichiellaceae</taxon>
        <taxon>Exophiala</taxon>
    </lineage>
</organism>
<dbReference type="EMBL" id="JAVRRF010000009">
    <property type="protein sequence ID" value="KAK5061923.1"/>
    <property type="molecule type" value="Genomic_DNA"/>
</dbReference>
<evidence type="ECO:0000259" key="5">
    <source>
        <dbReference type="Pfam" id="PF00569"/>
    </source>
</evidence>
<evidence type="ECO:0000313" key="7">
    <source>
        <dbReference type="Proteomes" id="UP001345691"/>
    </source>
</evidence>
<feature type="compositionally biased region" description="Polar residues" evidence="4">
    <location>
        <begin position="146"/>
        <end position="178"/>
    </location>
</feature>
<keyword evidence="3" id="KW-0862">Zinc</keyword>
<accession>A0ABR0JDW4</accession>
<feature type="region of interest" description="Disordered" evidence="4">
    <location>
        <begin position="110"/>
        <end position="214"/>
    </location>
</feature>
<evidence type="ECO:0000313" key="6">
    <source>
        <dbReference type="EMBL" id="KAK5061923.1"/>
    </source>
</evidence>
<dbReference type="SUPFAM" id="SSF57850">
    <property type="entry name" value="RING/U-box"/>
    <property type="match status" value="1"/>
</dbReference>
<dbReference type="Pfam" id="PF00569">
    <property type="entry name" value="ZZ"/>
    <property type="match status" value="1"/>
</dbReference>
<evidence type="ECO:0000256" key="1">
    <source>
        <dbReference type="ARBA" id="ARBA00022723"/>
    </source>
</evidence>
<keyword evidence="2" id="KW-0863">Zinc-finger</keyword>
<reference evidence="6 7" key="1">
    <citation type="submission" date="2023-08" db="EMBL/GenBank/DDBJ databases">
        <title>Black Yeasts Isolated from many extreme environments.</title>
        <authorList>
            <person name="Coleine C."/>
            <person name="Stajich J.E."/>
            <person name="Selbmann L."/>
        </authorList>
    </citation>
    <scope>NUCLEOTIDE SEQUENCE [LARGE SCALE GENOMIC DNA]</scope>
    <source>
        <strain evidence="6 7">CCFEE 6328</strain>
    </source>
</reference>
<evidence type="ECO:0000256" key="4">
    <source>
        <dbReference type="SAM" id="MobiDB-lite"/>
    </source>
</evidence>
<dbReference type="Proteomes" id="UP001345691">
    <property type="component" value="Unassembled WGS sequence"/>
</dbReference>
<comment type="caution">
    <text evidence="6">The sequence shown here is derived from an EMBL/GenBank/DDBJ whole genome shotgun (WGS) entry which is preliminary data.</text>
</comment>
<keyword evidence="1" id="KW-0479">Metal-binding</keyword>
<keyword evidence="7" id="KW-1185">Reference proteome</keyword>
<dbReference type="InterPro" id="IPR000433">
    <property type="entry name" value="Znf_ZZ"/>
</dbReference>
<gene>
    <name evidence="6" type="ORF">LTR69_005107</name>
</gene>
<feature type="domain" description="ZZ-type" evidence="5">
    <location>
        <begin position="26"/>
        <end position="68"/>
    </location>
</feature>
<dbReference type="InterPro" id="IPR043145">
    <property type="entry name" value="Znf_ZZ_sf"/>
</dbReference>
<evidence type="ECO:0000256" key="3">
    <source>
        <dbReference type="ARBA" id="ARBA00022833"/>
    </source>
</evidence>
<protein>
    <recommendedName>
        <fullName evidence="5">ZZ-type domain-containing protein</fullName>
    </recommendedName>
</protein>
<name>A0ABR0JDW4_9EURO</name>
<sequence>MIRLWVKGTTPPDDYWQEILQGQHSRSCDGCQADISDGADNHLRCPQCENYDICLSCLLNPEVSLKHKGCPENVSWNLWNPLGIDDDWVQNQKAHIEAFNAEVEAEAERQREQQAVEAAAAAAAAESARREKERQQAAAAKRKPLPNTSVPKITTTKSAPIVQGTNAPRKSTTSNTQFLAARKPNLTTRAPSPSPRSGLAPPKPQQAQRRKSSAGLNSFLKGALQVTNAVLQAENRALRAQNGGGFGGGASFNNNNTFVDTSGGGGFDMSSFWAPINSAAGDPIQ</sequence>
<proteinExistence type="predicted"/>
<evidence type="ECO:0000256" key="2">
    <source>
        <dbReference type="ARBA" id="ARBA00022771"/>
    </source>
</evidence>
<dbReference type="Gene3D" id="3.30.60.90">
    <property type="match status" value="1"/>
</dbReference>
<feature type="compositionally biased region" description="Low complexity" evidence="4">
    <location>
        <begin position="115"/>
        <end position="126"/>
    </location>
</feature>